<reference evidence="4" key="1">
    <citation type="submission" date="2023-07" db="EMBL/GenBank/DDBJ databases">
        <title>Sequencing the genomes of 1000 actinobacteria strains.</title>
        <authorList>
            <person name="Klenk H.-P."/>
        </authorList>
    </citation>
    <scope>NUCLEOTIDE SEQUENCE</scope>
    <source>
        <strain evidence="4">DSM 44707</strain>
    </source>
</reference>
<dbReference type="RefSeq" id="WP_310368881.1">
    <property type="nucleotide sequence ID" value="NZ_JAVDYB010000001.1"/>
</dbReference>
<dbReference type="GO" id="GO:0016616">
    <property type="term" value="F:oxidoreductase activity, acting on the CH-OH group of donors, NAD or NADP as acceptor"/>
    <property type="evidence" value="ECO:0007669"/>
    <property type="project" value="UniProtKB-ARBA"/>
</dbReference>
<comment type="similarity">
    <text evidence="1 3">Belongs to the short-chain dehydrogenases/reductases (SDR) family.</text>
</comment>
<gene>
    <name evidence="4" type="ORF">J2S41_003438</name>
</gene>
<dbReference type="PRINTS" id="PR00080">
    <property type="entry name" value="SDRFAMILY"/>
</dbReference>
<dbReference type="InterPro" id="IPR020904">
    <property type="entry name" value="Sc_DH/Rdtase_CS"/>
</dbReference>
<evidence type="ECO:0000256" key="2">
    <source>
        <dbReference type="ARBA" id="ARBA00023002"/>
    </source>
</evidence>
<evidence type="ECO:0000313" key="4">
    <source>
        <dbReference type="EMBL" id="MDR7276660.1"/>
    </source>
</evidence>
<dbReference type="Gene3D" id="3.40.50.720">
    <property type="entry name" value="NAD(P)-binding Rossmann-like Domain"/>
    <property type="match status" value="1"/>
</dbReference>
<accession>A0AAE4CCM0</accession>
<dbReference type="PANTHER" id="PTHR43115:SF4">
    <property type="entry name" value="DEHYDROGENASE_REDUCTASE SDR FAMILY MEMBER 11"/>
    <property type="match status" value="1"/>
</dbReference>
<dbReference type="AlphaFoldDB" id="A0AAE4CCM0"/>
<dbReference type="PRINTS" id="PR00081">
    <property type="entry name" value="GDHRDH"/>
</dbReference>
<organism evidence="4 5">
    <name type="scientific">Catenuloplanes atrovinosus</name>
    <dbReference type="NCBI Taxonomy" id="137266"/>
    <lineage>
        <taxon>Bacteria</taxon>
        <taxon>Bacillati</taxon>
        <taxon>Actinomycetota</taxon>
        <taxon>Actinomycetes</taxon>
        <taxon>Micromonosporales</taxon>
        <taxon>Micromonosporaceae</taxon>
        <taxon>Catenuloplanes</taxon>
    </lineage>
</organism>
<dbReference type="Pfam" id="PF00106">
    <property type="entry name" value="adh_short"/>
    <property type="match status" value="1"/>
</dbReference>
<dbReference type="InterPro" id="IPR036291">
    <property type="entry name" value="NAD(P)-bd_dom_sf"/>
</dbReference>
<dbReference type="InterPro" id="IPR002347">
    <property type="entry name" value="SDR_fam"/>
</dbReference>
<protein>
    <submittedName>
        <fullName evidence="4">NADP-dependent 3-hydroxy acid dehydrogenase YdfG</fullName>
    </submittedName>
</protein>
<proteinExistence type="inferred from homology"/>
<dbReference type="PANTHER" id="PTHR43115">
    <property type="entry name" value="DEHYDROGENASE/REDUCTASE SDR FAMILY MEMBER 11"/>
    <property type="match status" value="1"/>
</dbReference>
<dbReference type="Proteomes" id="UP001183643">
    <property type="component" value="Unassembled WGS sequence"/>
</dbReference>
<name>A0AAE4CCM0_9ACTN</name>
<sequence length="245" mass="25326">MSGIEGKVVAITGASDGIGAVTARMLAARGARVVLGARRADRLERIAAEITEAGGAAAVTVTDVTRRADLASLVALARQRFGRLDVLVSNAGIGPISPLDDLHVAEWDAMIDVNLKGVLYGVAAALPVFRAQGDGHFVNVVSVAGLAVRPGMTVYGATKNAVRTVSEGLRQEGGGGFRVTVVSPGFVRTGFTDTIPNERMRATLTAARDRVAIAPESIGEAIAYAISQPPSVDVNDLVVRATAQD</sequence>
<evidence type="ECO:0000256" key="1">
    <source>
        <dbReference type="ARBA" id="ARBA00006484"/>
    </source>
</evidence>
<dbReference type="EMBL" id="JAVDYB010000001">
    <property type="protein sequence ID" value="MDR7276660.1"/>
    <property type="molecule type" value="Genomic_DNA"/>
</dbReference>
<evidence type="ECO:0000256" key="3">
    <source>
        <dbReference type="RuleBase" id="RU000363"/>
    </source>
</evidence>
<comment type="caution">
    <text evidence="4">The sequence shown here is derived from an EMBL/GenBank/DDBJ whole genome shotgun (WGS) entry which is preliminary data.</text>
</comment>
<dbReference type="PROSITE" id="PS00061">
    <property type="entry name" value="ADH_SHORT"/>
    <property type="match status" value="1"/>
</dbReference>
<keyword evidence="2" id="KW-0560">Oxidoreductase</keyword>
<keyword evidence="5" id="KW-1185">Reference proteome</keyword>
<dbReference type="FunFam" id="3.40.50.720:FF:000047">
    <property type="entry name" value="NADP-dependent L-serine/L-allo-threonine dehydrogenase"/>
    <property type="match status" value="1"/>
</dbReference>
<evidence type="ECO:0000313" key="5">
    <source>
        <dbReference type="Proteomes" id="UP001183643"/>
    </source>
</evidence>
<dbReference type="SUPFAM" id="SSF51735">
    <property type="entry name" value="NAD(P)-binding Rossmann-fold domains"/>
    <property type="match status" value="1"/>
</dbReference>